<keyword evidence="6 18" id="KW-0732">Signal</keyword>
<evidence type="ECO:0000256" key="5">
    <source>
        <dbReference type="ARBA" id="ARBA00022692"/>
    </source>
</evidence>
<evidence type="ECO:0000256" key="2">
    <source>
        <dbReference type="ARBA" id="ARBA00022527"/>
    </source>
</evidence>
<feature type="region of interest" description="Disordered" evidence="16">
    <location>
        <begin position="643"/>
        <end position="665"/>
    </location>
</feature>
<feature type="transmembrane region" description="Helical" evidence="17">
    <location>
        <begin position="282"/>
        <end position="306"/>
    </location>
</feature>
<keyword evidence="8 15" id="KW-0547">Nucleotide-binding</keyword>
<dbReference type="InterPro" id="IPR002902">
    <property type="entry name" value="GNK2"/>
</dbReference>
<comment type="caution">
    <text evidence="21">The sequence shown here is derived from an EMBL/GenBank/DDBJ whole genome shotgun (WGS) entry which is preliminary data.</text>
</comment>
<evidence type="ECO:0000256" key="3">
    <source>
        <dbReference type="ARBA" id="ARBA00022553"/>
    </source>
</evidence>
<proteinExistence type="predicted"/>
<evidence type="ECO:0000313" key="21">
    <source>
        <dbReference type="EMBL" id="KAF3456751.1"/>
    </source>
</evidence>
<dbReference type="OrthoDB" id="4062651at2759"/>
<feature type="region of interest" description="Disordered" evidence="16">
    <location>
        <begin position="251"/>
        <end position="274"/>
    </location>
</feature>
<evidence type="ECO:0000259" key="20">
    <source>
        <dbReference type="PROSITE" id="PS51473"/>
    </source>
</evidence>
<feature type="chain" id="PRO_5035483063" evidence="18">
    <location>
        <begin position="24"/>
        <end position="665"/>
    </location>
</feature>
<dbReference type="GO" id="GO:0005886">
    <property type="term" value="C:plasma membrane"/>
    <property type="evidence" value="ECO:0007669"/>
    <property type="project" value="TreeGrafter"/>
</dbReference>
<keyword evidence="7" id="KW-0677">Repeat</keyword>
<keyword evidence="3" id="KW-0597">Phosphoprotein</keyword>
<evidence type="ECO:0000256" key="10">
    <source>
        <dbReference type="ARBA" id="ARBA00022840"/>
    </source>
</evidence>
<feature type="signal peptide" evidence="18">
    <location>
        <begin position="1"/>
        <end position="23"/>
    </location>
</feature>
<evidence type="ECO:0000256" key="9">
    <source>
        <dbReference type="ARBA" id="ARBA00022777"/>
    </source>
</evidence>
<evidence type="ECO:0000256" key="15">
    <source>
        <dbReference type="PROSITE-ProRule" id="PRU10141"/>
    </source>
</evidence>
<dbReference type="SMART" id="SM00220">
    <property type="entry name" value="S_TKc"/>
    <property type="match status" value="1"/>
</dbReference>
<dbReference type="FunFam" id="3.30.200.20:FF:000142">
    <property type="entry name" value="Cysteine-rich receptor-like protein kinase 10"/>
    <property type="match status" value="1"/>
</dbReference>
<feature type="binding site" evidence="15">
    <location>
        <position position="368"/>
    </location>
    <ligand>
        <name>ATP</name>
        <dbReference type="ChEBI" id="CHEBI:30616"/>
    </ligand>
</feature>
<dbReference type="InterPro" id="IPR011009">
    <property type="entry name" value="Kinase-like_dom_sf"/>
</dbReference>
<accession>A0A8K0HPK2</accession>
<dbReference type="Gene3D" id="3.30.200.20">
    <property type="entry name" value="Phosphorylase Kinase, domain 1"/>
    <property type="match status" value="1"/>
</dbReference>
<evidence type="ECO:0000256" key="17">
    <source>
        <dbReference type="SAM" id="Phobius"/>
    </source>
</evidence>
<dbReference type="SUPFAM" id="SSF56112">
    <property type="entry name" value="Protein kinase-like (PK-like)"/>
    <property type="match status" value="1"/>
</dbReference>
<dbReference type="GO" id="GO:0009737">
    <property type="term" value="P:response to abscisic acid"/>
    <property type="evidence" value="ECO:0007669"/>
    <property type="project" value="UniProtKB-ARBA"/>
</dbReference>
<evidence type="ECO:0000256" key="14">
    <source>
        <dbReference type="ARBA" id="ARBA00023180"/>
    </source>
</evidence>
<evidence type="ECO:0000256" key="13">
    <source>
        <dbReference type="ARBA" id="ARBA00023170"/>
    </source>
</evidence>
<dbReference type="PANTHER" id="PTHR27002:SF1080">
    <property type="entry name" value="CYSTEINE-RICH RECEPTOR-LIKE PROTEIN KINASE 29"/>
    <property type="match status" value="1"/>
</dbReference>
<dbReference type="GO" id="GO:0005524">
    <property type="term" value="F:ATP binding"/>
    <property type="evidence" value="ECO:0007669"/>
    <property type="project" value="UniProtKB-UniRule"/>
</dbReference>
<feature type="domain" description="Protein kinase" evidence="19">
    <location>
        <begin position="340"/>
        <end position="616"/>
    </location>
</feature>
<feature type="compositionally biased region" description="Polar residues" evidence="16">
    <location>
        <begin position="647"/>
        <end position="665"/>
    </location>
</feature>
<feature type="compositionally biased region" description="Low complexity" evidence="16">
    <location>
        <begin position="256"/>
        <end position="270"/>
    </location>
</feature>
<feature type="domain" description="Gnk2-homologous" evidence="20">
    <location>
        <begin position="22"/>
        <end position="127"/>
    </location>
</feature>
<evidence type="ECO:0000256" key="4">
    <source>
        <dbReference type="ARBA" id="ARBA00022679"/>
    </source>
</evidence>
<evidence type="ECO:0000256" key="18">
    <source>
        <dbReference type="SAM" id="SignalP"/>
    </source>
</evidence>
<dbReference type="PROSITE" id="PS00108">
    <property type="entry name" value="PROTEIN_KINASE_ST"/>
    <property type="match status" value="1"/>
</dbReference>
<keyword evidence="13" id="KW-0675">Receptor</keyword>
<evidence type="ECO:0000256" key="8">
    <source>
        <dbReference type="ARBA" id="ARBA00022741"/>
    </source>
</evidence>
<dbReference type="PROSITE" id="PS51473">
    <property type="entry name" value="GNK2"/>
    <property type="match status" value="2"/>
</dbReference>
<dbReference type="FunFam" id="3.30.430.20:FF:000002">
    <property type="entry name" value="Cysteine-rich receptor-like protein kinase 10"/>
    <property type="match status" value="1"/>
</dbReference>
<dbReference type="Gene3D" id="1.10.510.10">
    <property type="entry name" value="Transferase(Phosphotransferase) domain 1"/>
    <property type="match status" value="1"/>
</dbReference>
<dbReference type="Gene3D" id="3.30.430.20">
    <property type="entry name" value="Gnk2 domain, C-X8-C-X2-C motif"/>
    <property type="match status" value="2"/>
</dbReference>
<evidence type="ECO:0000256" key="7">
    <source>
        <dbReference type="ARBA" id="ARBA00022737"/>
    </source>
</evidence>
<keyword evidence="10 15" id="KW-0067">ATP-binding</keyword>
<keyword evidence="12 17" id="KW-0472">Membrane</keyword>
<keyword evidence="22" id="KW-1185">Reference proteome</keyword>
<comment type="subcellular location">
    <subcellularLocation>
        <location evidence="1">Membrane</location>
        <topology evidence="1">Single-pass membrane protein</topology>
    </subcellularLocation>
</comment>
<evidence type="ECO:0000259" key="19">
    <source>
        <dbReference type="PROSITE" id="PS50011"/>
    </source>
</evidence>
<sequence length="665" mass="73867">MGSSSFVVFLVLHSLIRLRQTIAQTQLCSNRGTFSTNSAYHNNLNLLLSSLPSNTTANGGFYNATAGDDPDKVYSLALCRGDITAEECYKCINSTAQVMTEQCPNKKEAISWSERTMCLLRYSNRDIFGSMEVEPSWSVPNPNNISTDSDKFNQTLYNLVGSLATQASSVSEDQKFATAFSGLTSLRNVYAMVQCTPDISQNACKVCIEGALDEIVKCCGGKEGGRFLRPSCFVWFDLFRFYESSGSEVSIPPTVSKPSPSNPDSLSPPSRTTAKKSNKSQIVTIVVVPTAVLVILVAVACAILLYRRSKTGIHDDDDANKRLESLQFDFHTLRAATENFCDANKLGQGGFGAVYKGSLPNGKKIAVKRLSGQSMQGEEQFKNEILLVAKLQHRNLVSLLGYCSEAEERLLVYEFVGNGSLDHFIFDPTKRTQLNWELRYKIICGITRGILYLHEDSRFRVIHRDLKASNILLDEEMNPKISDFGMARQFFVDQSRLNTGRQMGTLGYMAPEYALHGHVSVKLDVFSFGVLILEMLSGKRNSSLDSSEDVVHLPSYTWKKWREGTISDVIDPTLGGGFRSETMRCIHIGLLCVQQNVEHRPTMAQVILMLTSRSFTLPLPSQPAFFMYHISTEAALPLVESERATTESEQSVGTDRTSYFSQITV</sequence>
<feature type="domain" description="Gnk2-homologous" evidence="20">
    <location>
        <begin position="133"/>
        <end position="241"/>
    </location>
</feature>
<dbReference type="CDD" id="cd23509">
    <property type="entry name" value="Gnk2-like"/>
    <property type="match status" value="2"/>
</dbReference>
<evidence type="ECO:0000256" key="16">
    <source>
        <dbReference type="SAM" id="MobiDB-lite"/>
    </source>
</evidence>
<dbReference type="CDD" id="cd14066">
    <property type="entry name" value="STKc_IRAK"/>
    <property type="match status" value="1"/>
</dbReference>
<dbReference type="Proteomes" id="UP000796880">
    <property type="component" value="Unassembled WGS sequence"/>
</dbReference>
<gene>
    <name evidence="21" type="ORF">FNV43_RR01405</name>
</gene>
<dbReference type="Pfam" id="PF00069">
    <property type="entry name" value="Pkinase"/>
    <property type="match status" value="1"/>
</dbReference>
<evidence type="ECO:0000256" key="11">
    <source>
        <dbReference type="ARBA" id="ARBA00022989"/>
    </source>
</evidence>
<dbReference type="FunFam" id="3.30.430.20:FF:000003">
    <property type="entry name" value="Cysteine-rich RLK (RECEPTOR-like protein kinase) 10"/>
    <property type="match status" value="1"/>
</dbReference>
<keyword evidence="2" id="KW-0723">Serine/threonine-protein kinase</keyword>
<reference evidence="21" key="1">
    <citation type="submission" date="2020-03" db="EMBL/GenBank/DDBJ databases">
        <title>A high-quality chromosome-level genome assembly of a woody plant with both climbing and erect habits, Rhamnella rubrinervis.</title>
        <authorList>
            <person name="Lu Z."/>
            <person name="Yang Y."/>
            <person name="Zhu X."/>
            <person name="Sun Y."/>
        </authorList>
    </citation>
    <scope>NUCLEOTIDE SEQUENCE</scope>
    <source>
        <strain evidence="21">BYM</strain>
        <tissue evidence="21">Leaf</tissue>
    </source>
</reference>
<dbReference type="InterPro" id="IPR038408">
    <property type="entry name" value="GNK2_sf"/>
</dbReference>
<keyword evidence="14" id="KW-0325">Glycoprotein</keyword>
<keyword evidence="5 17" id="KW-0812">Transmembrane</keyword>
<evidence type="ECO:0000256" key="6">
    <source>
        <dbReference type="ARBA" id="ARBA00022729"/>
    </source>
</evidence>
<dbReference type="EMBL" id="VOIH02000001">
    <property type="protein sequence ID" value="KAF3456751.1"/>
    <property type="molecule type" value="Genomic_DNA"/>
</dbReference>
<dbReference type="PANTHER" id="PTHR27002">
    <property type="entry name" value="RECEPTOR-LIKE SERINE/THREONINE-PROTEIN KINASE SD1-8"/>
    <property type="match status" value="1"/>
</dbReference>
<dbReference type="InterPro" id="IPR017441">
    <property type="entry name" value="Protein_kinase_ATP_BS"/>
</dbReference>
<protein>
    <submittedName>
        <fullName evidence="21">Uncharacterized protein</fullName>
    </submittedName>
</protein>
<dbReference type="PROSITE" id="PS00107">
    <property type="entry name" value="PROTEIN_KINASE_ATP"/>
    <property type="match status" value="1"/>
</dbReference>
<organism evidence="21 22">
    <name type="scientific">Rhamnella rubrinervis</name>
    <dbReference type="NCBI Taxonomy" id="2594499"/>
    <lineage>
        <taxon>Eukaryota</taxon>
        <taxon>Viridiplantae</taxon>
        <taxon>Streptophyta</taxon>
        <taxon>Embryophyta</taxon>
        <taxon>Tracheophyta</taxon>
        <taxon>Spermatophyta</taxon>
        <taxon>Magnoliopsida</taxon>
        <taxon>eudicotyledons</taxon>
        <taxon>Gunneridae</taxon>
        <taxon>Pentapetalae</taxon>
        <taxon>rosids</taxon>
        <taxon>fabids</taxon>
        <taxon>Rosales</taxon>
        <taxon>Rhamnaceae</taxon>
        <taxon>rhamnoid group</taxon>
        <taxon>Rhamneae</taxon>
        <taxon>Rhamnella</taxon>
    </lineage>
</organism>
<dbReference type="FunFam" id="1.10.510.10:FF:000343">
    <property type="entry name" value="Cysteine-rich receptor-like protein kinase 28"/>
    <property type="match status" value="1"/>
</dbReference>
<dbReference type="AlphaFoldDB" id="A0A8K0HPK2"/>
<dbReference type="InterPro" id="IPR000719">
    <property type="entry name" value="Prot_kinase_dom"/>
</dbReference>
<keyword evidence="11 17" id="KW-1133">Transmembrane helix</keyword>
<evidence type="ECO:0000313" key="22">
    <source>
        <dbReference type="Proteomes" id="UP000796880"/>
    </source>
</evidence>
<dbReference type="GO" id="GO:0004674">
    <property type="term" value="F:protein serine/threonine kinase activity"/>
    <property type="evidence" value="ECO:0007669"/>
    <property type="project" value="UniProtKB-KW"/>
</dbReference>
<name>A0A8K0HPK2_9ROSA</name>
<keyword evidence="4" id="KW-0808">Transferase</keyword>
<evidence type="ECO:0000256" key="12">
    <source>
        <dbReference type="ARBA" id="ARBA00023136"/>
    </source>
</evidence>
<dbReference type="PROSITE" id="PS50011">
    <property type="entry name" value="PROTEIN_KINASE_DOM"/>
    <property type="match status" value="1"/>
</dbReference>
<keyword evidence="9" id="KW-0418">Kinase</keyword>
<evidence type="ECO:0000256" key="1">
    <source>
        <dbReference type="ARBA" id="ARBA00004167"/>
    </source>
</evidence>
<dbReference type="InterPro" id="IPR008271">
    <property type="entry name" value="Ser/Thr_kinase_AS"/>
</dbReference>
<dbReference type="Pfam" id="PF01657">
    <property type="entry name" value="Stress-antifung"/>
    <property type="match status" value="2"/>
</dbReference>